<dbReference type="STRING" id="383372.Rcas_4172"/>
<proteinExistence type="predicted"/>
<organism evidence="1 2">
    <name type="scientific">Roseiflexus castenholzii (strain DSM 13941 / HLO8)</name>
    <dbReference type="NCBI Taxonomy" id="383372"/>
    <lineage>
        <taxon>Bacteria</taxon>
        <taxon>Bacillati</taxon>
        <taxon>Chloroflexota</taxon>
        <taxon>Chloroflexia</taxon>
        <taxon>Chloroflexales</taxon>
        <taxon>Roseiflexineae</taxon>
        <taxon>Roseiflexaceae</taxon>
        <taxon>Roseiflexus</taxon>
    </lineage>
</organism>
<dbReference type="Proteomes" id="UP000000263">
    <property type="component" value="Chromosome"/>
</dbReference>
<name>A7NRK7_ROSCS</name>
<evidence type="ECO:0000313" key="2">
    <source>
        <dbReference type="Proteomes" id="UP000000263"/>
    </source>
</evidence>
<keyword evidence="2" id="KW-1185">Reference proteome</keyword>
<dbReference type="EMBL" id="CP000804">
    <property type="protein sequence ID" value="ABU60203.1"/>
    <property type="molecule type" value="Genomic_DNA"/>
</dbReference>
<reference evidence="1 2" key="1">
    <citation type="submission" date="2007-08" db="EMBL/GenBank/DDBJ databases">
        <title>Complete sequence of Roseiflexus castenholzii DSM 13941.</title>
        <authorList>
            <consortium name="US DOE Joint Genome Institute"/>
            <person name="Copeland A."/>
            <person name="Lucas S."/>
            <person name="Lapidus A."/>
            <person name="Barry K."/>
            <person name="Glavina del Rio T."/>
            <person name="Dalin E."/>
            <person name="Tice H."/>
            <person name="Pitluck S."/>
            <person name="Thompson L.S."/>
            <person name="Brettin T."/>
            <person name="Bruce D."/>
            <person name="Detter J.C."/>
            <person name="Han C."/>
            <person name="Tapia R."/>
            <person name="Schmutz J."/>
            <person name="Larimer F."/>
            <person name="Land M."/>
            <person name="Hauser L."/>
            <person name="Kyrpides N."/>
            <person name="Mikhailova N."/>
            <person name="Bryant D.A."/>
            <person name="Hanada S."/>
            <person name="Tsukatani Y."/>
            <person name="Richardson P."/>
        </authorList>
    </citation>
    <scope>NUCLEOTIDE SEQUENCE [LARGE SCALE GENOMIC DNA]</scope>
    <source>
        <strain evidence="2">DSM 13941 / HLO8</strain>
    </source>
</reference>
<dbReference type="KEGG" id="rca:Rcas_4172"/>
<evidence type="ECO:0000313" key="1">
    <source>
        <dbReference type="EMBL" id="ABU60203.1"/>
    </source>
</evidence>
<protein>
    <recommendedName>
        <fullName evidence="3">DUF4015 domain-containing protein</fullName>
    </recommendedName>
</protein>
<gene>
    <name evidence="1" type="ordered locus">Rcas_4172</name>
</gene>
<dbReference type="AlphaFoldDB" id="A7NRK7"/>
<dbReference type="HOGENOM" id="CLU_836461_0_0_0"/>
<accession>A7NRK7</accession>
<evidence type="ECO:0008006" key="3">
    <source>
        <dbReference type="Google" id="ProtNLM"/>
    </source>
</evidence>
<sequence length="332" mass="37633">MPPIHGFYWSPSPAHLDAEWNAFVQSGASSVVLPVHALTDALLERLQQRSTTVYVDLPLFAGADLRVSFPDSAPVDEYGSVMGADEWYVPLCPNNARVRAHRFANLRSMLERYDDAVHGIWLDFVRYPLRWEVPQPNLVQTCFCDQCLALFFAHPLREYVVDERTTVIRSILYEHLDTWIEWKCQRIARFVQDIRDFLRTQRPDLRLGLFALPWRLSDHNAAIRAIVGQDVALLGRRVDVISPMVYHRLCGQSPTWIADVVEEMRTRSCADILPIIQTIDAPGSLSAANLRRALEIARASSDQGVLLFDLSAVVRDPDKLAVVRKAFDGGRG</sequence>
<dbReference type="eggNOG" id="COG1649">
    <property type="taxonomic scope" value="Bacteria"/>
</dbReference>
<dbReference type="Gene3D" id="3.20.20.80">
    <property type="entry name" value="Glycosidases"/>
    <property type="match status" value="1"/>
</dbReference>
<dbReference type="RefSeq" id="WP_012122624.1">
    <property type="nucleotide sequence ID" value="NC_009767.1"/>
</dbReference>
<dbReference type="OrthoDB" id="100605at2"/>